<feature type="region of interest" description="Disordered" evidence="1">
    <location>
        <begin position="108"/>
        <end position="128"/>
    </location>
</feature>
<gene>
    <name evidence="2" type="ORF">SAMN04489751_1391</name>
</gene>
<evidence type="ECO:0000256" key="1">
    <source>
        <dbReference type="SAM" id="MobiDB-lite"/>
    </source>
</evidence>
<dbReference type="STRING" id="629680.SAMN04489751_1391"/>
<dbReference type="Proteomes" id="UP000199700">
    <property type="component" value="Chromosome"/>
</dbReference>
<evidence type="ECO:0000313" key="2">
    <source>
        <dbReference type="EMBL" id="SDS17023.1"/>
    </source>
</evidence>
<name>A0A1H1Q125_BRESA</name>
<feature type="compositionally biased region" description="Polar residues" evidence="1">
    <location>
        <begin position="117"/>
        <end position="128"/>
    </location>
</feature>
<evidence type="ECO:0000313" key="3">
    <source>
        <dbReference type="Proteomes" id="UP000199700"/>
    </source>
</evidence>
<proteinExistence type="predicted"/>
<dbReference type="InterPro" id="IPR009045">
    <property type="entry name" value="Zn_M74/Hedgehog-like"/>
</dbReference>
<dbReference type="SUPFAM" id="SSF55166">
    <property type="entry name" value="Hedgehog/DD-peptidase"/>
    <property type="match status" value="1"/>
</dbReference>
<dbReference type="AlphaFoldDB" id="A0A1H1Q125"/>
<reference evidence="2" key="1">
    <citation type="submission" date="2016-10" db="EMBL/GenBank/DDBJ databases">
        <authorList>
            <person name="Varghese N."/>
            <person name="Submissions S."/>
        </authorList>
    </citation>
    <scope>NUCLEOTIDE SEQUENCE [LARGE SCALE GENOMIC DNA]</scope>
    <source>
        <strain evidence="2">DSM 22082</strain>
    </source>
</reference>
<sequence>MKRTAVDFLESALTVDVNDAAVPARERIPSELASDKAVDDLAPLLGNDSISTEVVYPQLGGLTQTKASIIALVDTQRFEKHQIVRTTRVLDLRLTRFDGNWRVTAVKSTGGDLKGSGPTQPTDSSEPSSELVAQVLADDNITLTDTSIQDLLDGDTDARVLEVVRDFARDHQLSVAVLRTGHPRDVFGTDRQSNHTRGKAVDIWKIDGKPVSYYAEQPADDNPARGLMEAALADGSDEVGGPWAFATRDGATFSNTVHQDHIHIGYEN</sequence>
<organism evidence="2 3">
    <name type="scientific">Brevibacterium sandarakinum</name>
    <dbReference type="NCBI Taxonomy" id="629680"/>
    <lineage>
        <taxon>Bacteria</taxon>
        <taxon>Bacillati</taxon>
        <taxon>Actinomycetota</taxon>
        <taxon>Actinomycetes</taxon>
        <taxon>Micrococcales</taxon>
        <taxon>Brevibacteriaceae</taxon>
        <taxon>Brevibacterium</taxon>
    </lineage>
</organism>
<protein>
    <submittedName>
        <fullName evidence="2">Uncharacterized protein</fullName>
    </submittedName>
</protein>
<accession>A0A1H1Q125</accession>
<dbReference type="EMBL" id="LT629739">
    <property type="protein sequence ID" value="SDS17023.1"/>
    <property type="molecule type" value="Genomic_DNA"/>
</dbReference>
<keyword evidence="3" id="KW-1185">Reference proteome</keyword>